<keyword evidence="3" id="KW-0804">Transcription</keyword>
<dbReference type="Gene3D" id="1.10.260.40">
    <property type="entry name" value="lambda repressor-like DNA-binding domains"/>
    <property type="match status" value="1"/>
</dbReference>
<dbReference type="InterPro" id="IPR050807">
    <property type="entry name" value="TransReg_Diox_bact_type"/>
</dbReference>
<name>A0ABS7YNC9_9VIBR</name>
<dbReference type="SMART" id="SM00530">
    <property type="entry name" value="HTH_XRE"/>
    <property type="match status" value="1"/>
</dbReference>
<dbReference type="InterPro" id="IPR014710">
    <property type="entry name" value="RmlC-like_jellyroll"/>
</dbReference>
<dbReference type="RefSeq" id="WP_068713858.1">
    <property type="nucleotide sequence ID" value="NZ_AP014635.1"/>
</dbReference>
<dbReference type="Pfam" id="PF01381">
    <property type="entry name" value="HTH_3"/>
    <property type="match status" value="1"/>
</dbReference>
<dbReference type="InterPro" id="IPR001387">
    <property type="entry name" value="Cro/C1-type_HTH"/>
</dbReference>
<evidence type="ECO:0000313" key="6">
    <source>
        <dbReference type="Proteomes" id="UP001199044"/>
    </source>
</evidence>
<protein>
    <submittedName>
        <fullName evidence="5">XRE family transcriptional regulator</fullName>
    </submittedName>
</protein>
<accession>A0ABS7YNC9</accession>
<dbReference type="PANTHER" id="PTHR46797">
    <property type="entry name" value="HTH-TYPE TRANSCRIPTIONAL REGULATOR"/>
    <property type="match status" value="1"/>
</dbReference>
<dbReference type="PANTHER" id="PTHR46797:SF23">
    <property type="entry name" value="HTH-TYPE TRANSCRIPTIONAL REGULATOR SUTR"/>
    <property type="match status" value="1"/>
</dbReference>
<dbReference type="InterPro" id="IPR011051">
    <property type="entry name" value="RmlC_Cupin_sf"/>
</dbReference>
<evidence type="ECO:0000256" key="2">
    <source>
        <dbReference type="ARBA" id="ARBA00023125"/>
    </source>
</evidence>
<dbReference type="SUPFAM" id="SSF47413">
    <property type="entry name" value="lambda repressor-like DNA-binding domains"/>
    <property type="match status" value="1"/>
</dbReference>
<dbReference type="CDD" id="cd00093">
    <property type="entry name" value="HTH_XRE"/>
    <property type="match status" value="1"/>
</dbReference>
<comment type="caution">
    <text evidence="5">The sequence shown here is derived from an EMBL/GenBank/DDBJ whole genome shotgun (WGS) entry which is preliminary data.</text>
</comment>
<dbReference type="Gene3D" id="2.60.120.10">
    <property type="entry name" value="Jelly Rolls"/>
    <property type="match status" value="1"/>
</dbReference>
<dbReference type="SUPFAM" id="SSF51182">
    <property type="entry name" value="RmlC-like cupins"/>
    <property type="match status" value="1"/>
</dbReference>
<organism evidence="5 6">
    <name type="scientific">Vibrio tritonius</name>
    <dbReference type="NCBI Taxonomy" id="1435069"/>
    <lineage>
        <taxon>Bacteria</taxon>
        <taxon>Pseudomonadati</taxon>
        <taxon>Pseudomonadota</taxon>
        <taxon>Gammaproteobacteria</taxon>
        <taxon>Vibrionales</taxon>
        <taxon>Vibrionaceae</taxon>
        <taxon>Vibrio</taxon>
    </lineage>
</organism>
<keyword evidence="6" id="KW-1185">Reference proteome</keyword>
<evidence type="ECO:0000259" key="4">
    <source>
        <dbReference type="PROSITE" id="PS50943"/>
    </source>
</evidence>
<dbReference type="Proteomes" id="UP001199044">
    <property type="component" value="Unassembled WGS sequence"/>
</dbReference>
<dbReference type="EMBL" id="JAIWIU010000094">
    <property type="protein sequence ID" value="MCA2017176.1"/>
    <property type="molecule type" value="Genomic_DNA"/>
</dbReference>
<evidence type="ECO:0000313" key="5">
    <source>
        <dbReference type="EMBL" id="MCA2017176.1"/>
    </source>
</evidence>
<gene>
    <name evidence="5" type="ORF">LDJ79_13705</name>
</gene>
<sequence>MTQETDGVLEYVAANVKRLRAQHNLSQQALADKSGISRRMVAGLENGSTNISLAKLAQLAAVLGVSFAQIVSPSETESHHRNILTWRGTHPESKAVLCCSLTTTQQVELWMWSLAPNDGYLAEPDPEGWHELLHIIDGELTLELSDGTHLLVAGDSLVYSSAQTLRYQNNGSTLLRFVRSVVGGS</sequence>
<keyword evidence="2" id="KW-0238">DNA-binding</keyword>
<reference evidence="6" key="1">
    <citation type="submission" date="2023-07" db="EMBL/GenBank/DDBJ databases">
        <title>Molecular identification of indigenous halophilic bacteria isolated from red sea cost, biodegradation of synthetic dyes and assessment of degraded metabolite toxicity.</title>
        <authorList>
            <person name="Chaieb K."/>
            <person name="Altayb H.N."/>
        </authorList>
    </citation>
    <scope>NUCLEOTIDE SEQUENCE [LARGE SCALE GENOMIC DNA]</scope>
    <source>
        <strain evidence="6">K20</strain>
    </source>
</reference>
<dbReference type="InterPro" id="IPR010982">
    <property type="entry name" value="Lambda_DNA-bd_dom_sf"/>
</dbReference>
<evidence type="ECO:0000256" key="3">
    <source>
        <dbReference type="ARBA" id="ARBA00023163"/>
    </source>
</evidence>
<keyword evidence="1" id="KW-0805">Transcription regulation</keyword>
<evidence type="ECO:0000256" key="1">
    <source>
        <dbReference type="ARBA" id="ARBA00023015"/>
    </source>
</evidence>
<dbReference type="CDD" id="cd02209">
    <property type="entry name" value="cupin_XRE_C"/>
    <property type="match status" value="1"/>
</dbReference>
<feature type="domain" description="HTH cro/C1-type" evidence="4">
    <location>
        <begin position="16"/>
        <end position="70"/>
    </location>
</feature>
<dbReference type="PROSITE" id="PS50943">
    <property type="entry name" value="HTH_CROC1"/>
    <property type="match status" value="1"/>
</dbReference>
<proteinExistence type="predicted"/>